<dbReference type="SUPFAM" id="SSF56601">
    <property type="entry name" value="beta-lactamase/transpeptidase-like"/>
    <property type="match status" value="1"/>
</dbReference>
<sequence length="482" mass="53773">MLVFVILFTFSSTAFAAKKKETGPTNEPIPEPTLSPDAVKYDEEHPENLSTDQLYALSAVLMTQDKGEVIFEKDADTIRYPASMTKILTVLLGIMFVDDPDEKVIVSETAVNVPSDSSTMYLKAGEEVRFIDILYGTMLLSANDGANVIAETVSGDIPRFVDLMNETALAFGCYNTHFVNAHGYHDDNHYSTARDIAIIAREAMKNQTFREIVGTVTYKIPRSNMQRARTITTKSEYMLQGSEDNPNKYYFPYANGIKTGSHSHSGYCFAGSASKEGVELVSVVMFTGKRARWADTIKLMNYGFSQYVSVTPVDLYNMNPIVIETSNYSTSDSNRGKIQLICQPVDGNTEIVTTKSDVRRMADNLKDIVLIQYSRDFQAPVLAGELMGTMTFFPEKGDPVVYKLTASRGVDVRENVPKTLEQIIQETYADPNPFPPFGFELALILFGPPVLIIGLIVFLVLRRKRKGAHKLRAPKPVNRYLK</sequence>
<organism evidence="14">
    <name type="scientific">uncultured bacterium Contig90</name>
    <dbReference type="NCBI Taxonomy" id="1393628"/>
    <lineage>
        <taxon>Bacteria</taxon>
        <taxon>environmental samples</taxon>
    </lineage>
</organism>
<comment type="similarity">
    <text evidence="1 9">Belongs to the peptidase S11 family.</text>
</comment>
<keyword evidence="4" id="KW-0133">Cell shape</keyword>
<keyword evidence="5" id="KW-0573">Peptidoglycan synthesis</keyword>
<feature type="signal peptide" evidence="12">
    <location>
        <begin position="1"/>
        <end position="16"/>
    </location>
</feature>
<keyword evidence="14" id="KW-0121">Carboxypeptidase</keyword>
<dbReference type="InterPro" id="IPR012338">
    <property type="entry name" value="Beta-lactam/transpept-like"/>
</dbReference>
<accession>W0FP37</accession>
<keyword evidence="11" id="KW-1133">Transmembrane helix</keyword>
<feature type="transmembrane region" description="Helical" evidence="11">
    <location>
        <begin position="441"/>
        <end position="461"/>
    </location>
</feature>
<proteinExistence type="inferred from homology"/>
<dbReference type="Pfam" id="PF00768">
    <property type="entry name" value="Peptidase_S11"/>
    <property type="match status" value="1"/>
</dbReference>
<evidence type="ECO:0000256" key="12">
    <source>
        <dbReference type="SAM" id="SignalP"/>
    </source>
</evidence>
<evidence type="ECO:0000256" key="5">
    <source>
        <dbReference type="ARBA" id="ARBA00022984"/>
    </source>
</evidence>
<evidence type="ECO:0000256" key="3">
    <source>
        <dbReference type="ARBA" id="ARBA00022801"/>
    </source>
</evidence>
<evidence type="ECO:0000256" key="4">
    <source>
        <dbReference type="ARBA" id="ARBA00022960"/>
    </source>
</evidence>
<dbReference type="PANTHER" id="PTHR21581">
    <property type="entry name" value="D-ALANYL-D-ALANINE CARBOXYPEPTIDASE"/>
    <property type="match status" value="1"/>
</dbReference>
<dbReference type="GO" id="GO:0009252">
    <property type="term" value="P:peptidoglycan biosynthetic process"/>
    <property type="evidence" value="ECO:0007669"/>
    <property type="project" value="UniProtKB-KW"/>
</dbReference>
<protein>
    <submittedName>
        <fullName evidence="14">Peptidase s11 d-alanyl-d-alanine carboxypeptidase 1</fullName>
    </submittedName>
</protein>
<evidence type="ECO:0000259" key="13">
    <source>
        <dbReference type="Pfam" id="PF00768"/>
    </source>
</evidence>
<evidence type="ECO:0000256" key="7">
    <source>
        <dbReference type="PIRSR" id="PIRSR618044-1"/>
    </source>
</evidence>
<evidence type="ECO:0000256" key="2">
    <source>
        <dbReference type="ARBA" id="ARBA00022729"/>
    </source>
</evidence>
<evidence type="ECO:0000256" key="6">
    <source>
        <dbReference type="ARBA" id="ARBA00023316"/>
    </source>
</evidence>
<keyword evidence="14" id="KW-0645">Protease</keyword>
<dbReference type="AlphaFoldDB" id="W0FP37"/>
<dbReference type="EMBL" id="KC246825">
    <property type="protein sequence ID" value="AHF25239.1"/>
    <property type="molecule type" value="Genomic_DNA"/>
</dbReference>
<dbReference type="InterPro" id="IPR001967">
    <property type="entry name" value="Peptidase_S11_N"/>
</dbReference>
<evidence type="ECO:0000256" key="11">
    <source>
        <dbReference type="SAM" id="Phobius"/>
    </source>
</evidence>
<keyword evidence="11" id="KW-0472">Membrane</keyword>
<keyword evidence="11" id="KW-0812">Transmembrane</keyword>
<feature type="active site" description="Proton acceptor" evidence="7">
    <location>
        <position position="86"/>
    </location>
</feature>
<reference evidence="14" key="1">
    <citation type="journal article" date="2013" name="PLoS ONE">
        <title>Metagenomic insights into the carbohydrate-active enzymes carried by the microorganisms adhering to solid digesta in the rumen of cows.</title>
        <authorList>
            <person name="Wang L."/>
            <person name="Hatem A."/>
            <person name="Catalyurek U.V."/>
            <person name="Morrison M."/>
            <person name="Yu Z."/>
        </authorList>
    </citation>
    <scope>NUCLEOTIDE SEQUENCE</scope>
</reference>
<evidence type="ECO:0000256" key="9">
    <source>
        <dbReference type="RuleBase" id="RU004016"/>
    </source>
</evidence>
<feature type="active site" evidence="7">
    <location>
        <position position="141"/>
    </location>
</feature>
<dbReference type="PANTHER" id="PTHR21581:SF33">
    <property type="entry name" value="D-ALANYL-D-ALANINE CARBOXYPEPTIDASE DACB"/>
    <property type="match status" value="1"/>
</dbReference>
<dbReference type="InterPro" id="IPR018044">
    <property type="entry name" value="Peptidase_S11"/>
</dbReference>
<dbReference type="GO" id="GO:0009002">
    <property type="term" value="F:serine-type D-Ala-D-Ala carboxypeptidase activity"/>
    <property type="evidence" value="ECO:0007669"/>
    <property type="project" value="InterPro"/>
</dbReference>
<feature type="domain" description="Peptidase S11 D-alanyl-D-alanine carboxypeptidase A N-terminal" evidence="13">
    <location>
        <begin position="50"/>
        <end position="285"/>
    </location>
</feature>
<evidence type="ECO:0000313" key="14">
    <source>
        <dbReference type="EMBL" id="AHF25239.1"/>
    </source>
</evidence>
<evidence type="ECO:0000256" key="10">
    <source>
        <dbReference type="SAM" id="MobiDB-lite"/>
    </source>
</evidence>
<feature type="active site" description="Acyl-ester intermediate" evidence="7">
    <location>
        <position position="83"/>
    </location>
</feature>
<keyword evidence="3" id="KW-0378">Hydrolase</keyword>
<dbReference type="PRINTS" id="PR00725">
    <property type="entry name" value="DADACBPTASE1"/>
</dbReference>
<evidence type="ECO:0000256" key="1">
    <source>
        <dbReference type="ARBA" id="ARBA00007164"/>
    </source>
</evidence>
<keyword evidence="6" id="KW-0961">Cell wall biogenesis/degradation</keyword>
<name>W0FP37_9BACT</name>
<feature type="chain" id="PRO_5004788816" evidence="12">
    <location>
        <begin position="17"/>
        <end position="482"/>
    </location>
</feature>
<evidence type="ECO:0000256" key="8">
    <source>
        <dbReference type="PIRSR" id="PIRSR618044-2"/>
    </source>
</evidence>
<dbReference type="GO" id="GO:0071555">
    <property type="term" value="P:cell wall organization"/>
    <property type="evidence" value="ECO:0007669"/>
    <property type="project" value="UniProtKB-KW"/>
</dbReference>
<dbReference type="GO" id="GO:0006508">
    <property type="term" value="P:proteolysis"/>
    <property type="evidence" value="ECO:0007669"/>
    <property type="project" value="InterPro"/>
</dbReference>
<dbReference type="GO" id="GO:0008360">
    <property type="term" value="P:regulation of cell shape"/>
    <property type="evidence" value="ECO:0007669"/>
    <property type="project" value="UniProtKB-KW"/>
</dbReference>
<keyword evidence="2 12" id="KW-0732">Signal</keyword>
<feature type="region of interest" description="Disordered" evidence="10">
    <location>
        <begin position="19"/>
        <end position="39"/>
    </location>
</feature>
<dbReference type="Gene3D" id="3.40.710.10">
    <property type="entry name" value="DD-peptidase/beta-lactamase superfamily"/>
    <property type="match status" value="1"/>
</dbReference>
<feature type="binding site" evidence="8">
    <location>
        <position position="258"/>
    </location>
    <ligand>
        <name>substrate</name>
    </ligand>
</feature>